<proteinExistence type="predicted"/>
<sequence>MPKMAFNHHITYKSFSVCKQVQWGTFPRWLADHLCQEVVFHVLQESHRLFLLYGASSRHLPAERCVGIQATCA</sequence>
<dbReference type="EMBL" id="LSYS01008581">
    <property type="protein sequence ID" value="OPJ68544.1"/>
    <property type="molecule type" value="Genomic_DNA"/>
</dbReference>
<evidence type="ECO:0000313" key="2">
    <source>
        <dbReference type="Proteomes" id="UP000190648"/>
    </source>
</evidence>
<comment type="caution">
    <text evidence="1">The sequence shown here is derived from an EMBL/GenBank/DDBJ whole genome shotgun (WGS) entry which is preliminary data.</text>
</comment>
<name>A0A1V4J911_PATFA</name>
<gene>
    <name evidence="1" type="ORF">AV530_006164</name>
</gene>
<accession>A0A1V4J911</accession>
<dbReference type="Proteomes" id="UP000190648">
    <property type="component" value="Unassembled WGS sequence"/>
</dbReference>
<evidence type="ECO:0000313" key="1">
    <source>
        <dbReference type="EMBL" id="OPJ68544.1"/>
    </source>
</evidence>
<protein>
    <submittedName>
        <fullName evidence="1">Uncharacterized protein</fullName>
    </submittedName>
</protein>
<organism evidence="1 2">
    <name type="scientific">Patagioenas fasciata monilis</name>
    <dbReference type="NCBI Taxonomy" id="372326"/>
    <lineage>
        <taxon>Eukaryota</taxon>
        <taxon>Metazoa</taxon>
        <taxon>Chordata</taxon>
        <taxon>Craniata</taxon>
        <taxon>Vertebrata</taxon>
        <taxon>Euteleostomi</taxon>
        <taxon>Archelosauria</taxon>
        <taxon>Archosauria</taxon>
        <taxon>Dinosauria</taxon>
        <taxon>Saurischia</taxon>
        <taxon>Theropoda</taxon>
        <taxon>Coelurosauria</taxon>
        <taxon>Aves</taxon>
        <taxon>Neognathae</taxon>
        <taxon>Neoaves</taxon>
        <taxon>Columbimorphae</taxon>
        <taxon>Columbiformes</taxon>
        <taxon>Columbidae</taxon>
        <taxon>Patagioenas</taxon>
    </lineage>
</organism>
<dbReference type="AlphaFoldDB" id="A0A1V4J911"/>
<reference evidence="1 2" key="1">
    <citation type="submission" date="2016-02" db="EMBL/GenBank/DDBJ databases">
        <title>Band-tailed pigeon sequencing and assembly.</title>
        <authorList>
            <person name="Soares A.E."/>
            <person name="Novak B.J."/>
            <person name="Rice E.S."/>
            <person name="O'Connell B."/>
            <person name="Chang D."/>
            <person name="Weber S."/>
            <person name="Shapiro B."/>
        </authorList>
    </citation>
    <scope>NUCLEOTIDE SEQUENCE [LARGE SCALE GENOMIC DNA]</scope>
    <source>
        <strain evidence="1">BTP2013</strain>
        <tissue evidence="1">Blood</tissue>
    </source>
</reference>
<keyword evidence="2" id="KW-1185">Reference proteome</keyword>